<feature type="transmembrane region" description="Helical" evidence="1">
    <location>
        <begin position="32"/>
        <end position="51"/>
    </location>
</feature>
<dbReference type="Pfam" id="PF19885">
    <property type="entry name" value="DUF6358"/>
    <property type="match status" value="1"/>
</dbReference>
<proteinExistence type="predicted"/>
<keyword evidence="1" id="KW-0812">Transmembrane</keyword>
<sequence length="61" mass="6936">MGKKIAINVFYNLGIIASVFGMIWAFNNKSPLIIAFFGATFAAFLYFKIQLIKDFRKGIKK</sequence>
<evidence type="ECO:0000313" key="2">
    <source>
        <dbReference type="EMBL" id="MEE1946319.1"/>
    </source>
</evidence>
<accession>A0ABU7IA20</accession>
<dbReference type="InterPro" id="IPR045938">
    <property type="entry name" value="DUF6358"/>
</dbReference>
<organism evidence="2 3">
    <name type="scientific">Pedobacter albus</name>
    <dbReference type="NCBI Taxonomy" id="3113905"/>
    <lineage>
        <taxon>Bacteria</taxon>
        <taxon>Pseudomonadati</taxon>
        <taxon>Bacteroidota</taxon>
        <taxon>Sphingobacteriia</taxon>
        <taxon>Sphingobacteriales</taxon>
        <taxon>Sphingobacteriaceae</taxon>
        <taxon>Pedobacter</taxon>
    </lineage>
</organism>
<protein>
    <submittedName>
        <fullName evidence="2">DUF6358 family protein</fullName>
    </submittedName>
</protein>
<evidence type="ECO:0000256" key="1">
    <source>
        <dbReference type="SAM" id="Phobius"/>
    </source>
</evidence>
<comment type="caution">
    <text evidence="2">The sequence shown here is derived from an EMBL/GenBank/DDBJ whole genome shotgun (WGS) entry which is preliminary data.</text>
</comment>
<keyword evidence="3" id="KW-1185">Reference proteome</keyword>
<reference evidence="2 3" key="1">
    <citation type="submission" date="2024-01" db="EMBL/GenBank/DDBJ databases">
        <title>Pedobacter sp. nov., isolated from fresh soil.</title>
        <authorList>
            <person name="Le N.T.T."/>
        </authorList>
    </citation>
    <scope>NUCLEOTIDE SEQUENCE [LARGE SCALE GENOMIC DNA]</scope>
    <source>
        <strain evidence="2 3">KR3-3</strain>
    </source>
</reference>
<dbReference type="RefSeq" id="WP_330108622.1">
    <property type="nucleotide sequence ID" value="NZ_JAZDQT010000002.1"/>
</dbReference>
<dbReference type="Proteomes" id="UP001336835">
    <property type="component" value="Unassembled WGS sequence"/>
</dbReference>
<keyword evidence="1" id="KW-0472">Membrane</keyword>
<evidence type="ECO:0000313" key="3">
    <source>
        <dbReference type="Proteomes" id="UP001336835"/>
    </source>
</evidence>
<feature type="transmembrane region" description="Helical" evidence="1">
    <location>
        <begin position="7"/>
        <end position="26"/>
    </location>
</feature>
<keyword evidence="1" id="KW-1133">Transmembrane helix</keyword>
<gene>
    <name evidence="2" type="ORF">VRU48_14435</name>
</gene>
<dbReference type="EMBL" id="JAZDQT010000002">
    <property type="protein sequence ID" value="MEE1946319.1"/>
    <property type="molecule type" value="Genomic_DNA"/>
</dbReference>
<name>A0ABU7IA20_9SPHI</name>